<dbReference type="GO" id="GO:0006865">
    <property type="term" value="P:amino acid transport"/>
    <property type="evidence" value="ECO:0007669"/>
    <property type="project" value="UniProtKB-KW"/>
</dbReference>
<evidence type="ECO:0000256" key="2">
    <source>
        <dbReference type="ARBA" id="ARBA00004236"/>
    </source>
</evidence>
<evidence type="ECO:0000313" key="16">
    <source>
        <dbReference type="Proteomes" id="UP000242715"/>
    </source>
</evidence>
<keyword evidence="9 13" id="KW-1133">Transmembrane helix</keyword>
<feature type="transmembrane region" description="Helical" evidence="13">
    <location>
        <begin position="160"/>
        <end position="184"/>
    </location>
</feature>
<evidence type="ECO:0000313" key="15">
    <source>
        <dbReference type="EMBL" id="GAU19564.1"/>
    </source>
</evidence>
<protein>
    <recommendedName>
        <fullName evidence="14">Amino acid transporter transmembrane domain-containing protein</fullName>
    </recommendedName>
</protein>
<dbReference type="GO" id="GO:0015293">
    <property type="term" value="F:symporter activity"/>
    <property type="evidence" value="ECO:0007669"/>
    <property type="project" value="UniProtKB-KW"/>
</dbReference>
<evidence type="ECO:0000256" key="4">
    <source>
        <dbReference type="ARBA" id="ARBA00022448"/>
    </source>
</evidence>
<accession>A0A2Z6LNV2</accession>
<feature type="transmembrane region" description="Helical" evidence="13">
    <location>
        <begin position="90"/>
        <end position="113"/>
    </location>
</feature>
<evidence type="ECO:0000256" key="7">
    <source>
        <dbReference type="ARBA" id="ARBA00022847"/>
    </source>
</evidence>
<evidence type="ECO:0000256" key="5">
    <source>
        <dbReference type="ARBA" id="ARBA00022475"/>
    </source>
</evidence>
<evidence type="ECO:0000256" key="8">
    <source>
        <dbReference type="ARBA" id="ARBA00022970"/>
    </source>
</evidence>
<evidence type="ECO:0000256" key="10">
    <source>
        <dbReference type="ARBA" id="ARBA00023136"/>
    </source>
</evidence>
<dbReference type="OrthoDB" id="40134at2759"/>
<keyword evidence="16" id="KW-1185">Reference proteome</keyword>
<evidence type="ECO:0000256" key="13">
    <source>
        <dbReference type="SAM" id="Phobius"/>
    </source>
</evidence>
<dbReference type="PANTHER" id="PTHR48017">
    <property type="entry name" value="OS05G0424000 PROTEIN-RELATED"/>
    <property type="match status" value="1"/>
</dbReference>
<evidence type="ECO:0000259" key="14">
    <source>
        <dbReference type="Pfam" id="PF01490"/>
    </source>
</evidence>
<dbReference type="Proteomes" id="UP000242715">
    <property type="component" value="Unassembled WGS sequence"/>
</dbReference>
<evidence type="ECO:0000256" key="12">
    <source>
        <dbReference type="ARBA" id="ARBA00045588"/>
    </source>
</evidence>
<feature type="transmembrane region" description="Helical" evidence="13">
    <location>
        <begin position="134"/>
        <end position="154"/>
    </location>
</feature>
<comment type="subcellular location">
    <subcellularLocation>
        <location evidence="2">Cell membrane</location>
    </subcellularLocation>
    <subcellularLocation>
        <location evidence="1">Endomembrane system</location>
        <topology evidence="1">Multi-pass membrane protein</topology>
    </subcellularLocation>
</comment>
<keyword evidence="6 13" id="KW-0812">Transmembrane</keyword>
<dbReference type="Pfam" id="PF01490">
    <property type="entry name" value="Aa_trans"/>
    <property type="match status" value="1"/>
</dbReference>
<evidence type="ECO:0000256" key="6">
    <source>
        <dbReference type="ARBA" id="ARBA00022692"/>
    </source>
</evidence>
<keyword evidence="5" id="KW-1003">Cell membrane</keyword>
<comment type="similarity">
    <text evidence="3">Belongs to the amino acid/polyamine transporter 2 family. Amino acid/auxin permease (AAAP) (TC 2.A.18.1) subfamily.</text>
</comment>
<keyword evidence="8" id="KW-0029">Amino-acid transport</keyword>
<dbReference type="AlphaFoldDB" id="A0A2Z6LNV2"/>
<keyword evidence="11" id="KW-0927">Auxin signaling pathway</keyword>
<reference evidence="16" key="1">
    <citation type="journal article" date="2017" name="Front. Plant Sci.">
        <title>Climate Clever Clovers: New Paradigm to Reduce the Environmental Footprint of Ruminants by Breeding Low Methanogenic Forages Utilizing Haplotype Variation.</title>
        <authorList>
            <person name="Kaur P."/>
            <person name="Appels R."/>
            <person name="Bayer P.E."/>
            <person name="Keeble-Gagnere G."/>
            <person name="Wang J."/>
            <person name="Hirakawa H."/>
            <person name="Shirasawa K."/>
            <person name="Vercoe P."/>
            <person name="Stefanova K."/>
            <person name="Durmic Z."/>
            <person name="Nichols P."/>
            <person name="Revell C."/>
            <person name="Isobe S.N."/>
            <person name="Edwards D."/>
            <person name="Erskine W."/>
        </authorList>
    </citation>
    <scope>NUCLEOTIDE SEQUENCE [LARGE SCALE GENOMIC DNA]</scope>
    <source>
        <strain evidence="16">cv. Daliak</strain>
    </source>
</reference>
<dbReference type="GO" id="GO:0012505">
    <property type="term" value="C:endomembrane system"/>
    <property type="evidence" value="ECO:0007669"/>
    <property type="project" value="UniProtKB-SubCell"/>
</dbReference>
<evidence type="ECO:0000256" key="11">
    <source>
        <dbReference type="ARBA" id="ARBA00023294"/>
    </source>
</evidence>
<gene>
    <name evidence="15" type="ORF">TSUD_303770</name>
</gene>
<keyword evidence="10 13" id="KW-0472">Membrane</keyword>
<proteinExistence type="inferred from homology"/>
<dbReference type="InterPro" id="IPR013057">
    <property type="entry name" value="AA_transpt_TM"/>
</dbReference>
<organism evidence="15 16">
    <name type="scientific">Trifolium subterraneum</name>
    <name type="common">Subterranean clover</name>
    <dbReference type="NCBI Taxonomy" id="3900"/>
    <lineage>
        <taxon>Eukaryota</taxon>
        <taxon>Viridiplantae</taxon>
        <taxon>Streptophyta</taxon>
        <taxon>Embryophyta</taxon>
        <taxon>Tracheophyta</taxon>
        <taxon>Spermatophyta</taxon>
        <taxon>Magnoliopsida</taxon>
        <taxon>eudicotyledons</taxon>
        <taxon>Gunneridae</taxon>
        <taxon>Pentapetalae</taxon>
        <taxon>rosids</taxon>
        <taxon>fabids</taxon>
        <taxon>Fabales</taxon>
        <taxon>Fabaceae</taxon>
        <taxon>Papilionoideae</taxon>
        <taxon>50 kb inversion clade</taxon>
        <taxon>NPAAA clade</taxon>
        <taxon>Hologalegina</taxon>
        <taxon>IRL clade</taxon>
        <taxon>Trifolieae</taxon>
        <taxon>Trifolium</taxon>
    </lineage>
</organism>
<keyword evidence="7" id="KW-0769">Symport</keyword>
<dbReference type="GO" id="GO:0009734">
    <property type="term" value="P:auxin-activated signaling pathway"/>
    <property type="evidence" value="ECO:0007669"/>
    <property type="project" value="UniProtKB-KW"/>
</dbReference>
<dbReference type="EMBL" id="DF973199">
    <property type="protein sequence ID" value="GAU19564.1"/>
    <property type="molecule type" value="Genomic_DNA"/>
</dbReference>
<feature type="transmembrane region" description="Helical" evidence="13">
    <location>
        <begin position="47"/>
        <end position="70"/>
    </location>
</feature>
<evidence type="ECO:0000256" key="3">
    <source>
        <dbReference type="ARBA" id="ARBA00005590"/>
    </source>
</evidence>
<feature type="domain" description="Amino acid transporter transmembrane" evidence="14">
    <location>
        <begin position="128"/>
        <end position="181"/>
    </location>
</feature>
<name>A0A2Z6LNV2_TRISU</name>
<comment type="function">
    <text evidence="12">Carrier protein involved in proton-driven auxin influx. Mediates the formation of auxin gradient from developing leaves (site of auxin biosynthesis) to tips by contributing to the loading of auxin in vascular tissues and facilitating acropetal (base to tip) auxin transport within inner tissues of the root apex, and basipetal (tip to base) auxin transport within outer tissues of the root apex. May be involved in lateral roots and nodules formation.</text>
</comment>
<keyword evidence="4" id="KW-0813">Transport</keyword>
<sequence length="194" mass="21280">MDKDEEYSIEPAHHSHTHSKFYDDDDRVKRTGGFNDTLCGIVQYTNLYATAIGYTIAGALSMMGCCLYIVETASAVMTAAVPVLSLLCSGYAFYVPFPGSFCAPIGVFSNFAVNKKAIKRTECLHSSGGKDQCHISSNPYMIAFGVIQIFFSQIPDFHKMWWLSIVAAIMSFTYSFIGLGLAIAKVAGYIFIPT</sequence>
<evidence type="ECO:0000256" key="9">
    <source>
        <dbReference type="ARBA" id="ARBA00022989"/>
    </source>
</evidence>
<evidence type="ECO:0000256" key="1">
    <source>
        <dbReference type="ARBA" id="ARBA00004127"/>
    </source>
</evidence>
<dbReference type="GO" id="GO:0005886">
    <property type="term" value="C:plasma membrane"/>
    <property type="evidence" value="ECO:0007669"/>
    <property type="project" value="UniProtKB-SubCell"/>
</dbReference>